<evidence type="ECO:0000256" key="2">
    <source>
        <dbReference type="SAM" id="Phobius"/>
    </source>
</evidence>
<name>A0A182J2A5_ANOAO</name>
<dbReference type="Pfam" id="PF17818">
    <property type="entry name" value="KCT2"/>
    <property type="match status" value="1"/>
</dbReference>
<keyword evidence="2" id="KW-0812">Transmembrane</keyword>
<feature type="compositionally biased region" description="Acidic residues" evidence="1">
    <location>
        <begin position="244"/>
        <end position="253"/>
    </location>
</feature>
<protein>
    <submittedName>
        <fullName evidence="3">Uncharacterized protein</fullName>
    </submittedName>
</protein>
<dbReference type="PANTHER" id="PTHR16502">
    <property type="entry name" value="KERATINOCYTE-ASSOCIATED TRANSMEMBRANE PROTEIN 2"/>
    <property type="match status" value="1"/>
</dbReference>
<evidence type="ECO:0000313" key="3">
    <source>
        <dbReference type="EnsemblMetazoa" id="AATE010002-PA.1"/>
    </source>
</evidence>
<accession>A0A182J2A5</accession>
<evidence type="ECO:0000256" key="1">
    <source>
        <dbReference type="SAM" id="MobiDB-lite"/>
    </source>
</evidence>
<dbReference type="AlphaFoldDB" id="A0A182J2A5"/>
<reference evidence="3" key="1">
    <citation type="submission" date="2022-08" db="UniProtKB">
        <authorList>
            <consortium name="EnsemblMetazoa"/>
        </authorList>
    </citation>
    <scope>IDENTIFICATION</scope>
    <source>
        <strain evidence="3">EBRO</strain>
    </source>
</reference>
<keyword evidence="2" id="KW-0472">Membrane</keyword>
<feature type="compositionally biased region" description="Polar residues" evidence="1">
    <location>
        <begin position="223"/>
        <end position="238"/>
    </location>
</feature>
<feature type="compositionally biased region" description="Basic and acidic residues" evidence="1">
    <location>
        <begin position="163"/>
        <end position="179"/>
    </location>
</feature>
<dbReference type="STRING" id="41427.A0A182J2A5"/>
<feature type="transmembrane region" description="Helical" evidence="2">
    <location>
        <begin position="305"/>
        <end position="323"/>
    </location>
</feature>
<dbReference type="InterPro" id="IPR037645">
    <property type="entry name" value="KCT2"/>
</dbReference>
<dbReference type="VEuPathDB" id="VectorBase:AATE010002"/>
<feature type="compositionally biased region" description="Acidic residues" evidence="1">
    <location>
        <begin position="203"/>
        <end position="220"/>
    </location>
</feature>
<dbReference type="PANTHER" id="PTHR16502:SF0">
    <property type="entry name" value="KERATINOCYTE-ASSOCIATED TRANSMEMBRANE PROTEIN 2"/>
    <property type="match status" value="1"/>
</dbReference>
<feature type="compositionally biased region" description="Low complexity" evidence="1">
    <location>
        <begin position="180"/>
        <end position="189"/>
    </location>
</feature>
<feature type="region of interest" description="Disordered" evidence="1">
    <location>
        <begin position="149"/>
        <end position="253"/>
    </location>
</feature>
<organism evidence="3">
    <name type="scientific">Anopheles atroparvus</name>
    <name type="common">European mosquito</name>
    <dbReference type="NCBI Taxonomy" id="41427"/>
    <lineage>
        <taxon>Eukaryota</taxon>
        <taxon>Metazoa</taxon>
        <taxon>Ecdysozoa</taxon>
        <taxon>Arthropoda</taxon>
        <taxon>Hexapoda</taxon>
        <taxon>Insecta</taxon>
        <taxon>Pterygota</taxon>
        <taxon>Neoptera</taxon>
        <taxon>Endopterygota</taxon>
        <taxon>Diptera</taxon>
        <taxon>Nematocera</taxon>
        <taxon>Culicoidea</taxon>
        <taxon>Culicidae</taxon>
        <taxon>Anophelinae</taxon>
        <taxon>Anopheles</taxon>
    </lineage>
</organism>
<keyword evidence="2" id="KW-1133">Transmembrane helix</keyword>
<sequence length="383" mass="42418">MSAPPGQKPVITTVHNTTYVPAAKDSMPVTTDTPMNRLRRFQQSCQGQGKELGKDCLAYNQLVSDMAKRNFGCNVTDQIFSQELSRAVTPQEDLCSNLTELMKHLPSQLMHVVLKPFTLSPHCVSWCYQSQGDEEYTVKDSCRVFNNLHSDVNNPAPILDSPKTNEEETVVKETNKHEQIAPQKPQEQPAIPPQEPLEKGANDDDGGEPDSEEGDVDEKESDNPTQDLNGPVNSNESPRGSAETDNDISIPDDAELRVKVIDKDTAPEKKHLPKVETPEQLEVSKTSDIIMQGSDPFYNQNDSNFFSYFLFAMFSCAILYVAYHNKSKLMALVVEGRRTSSGRGGFSKGRKHTAAYRKLDSNLEEAITSGSTSGAHSSSQIIY</sequence>
<dbReference type="EnsemblMetazoa" id="AATE010002-RA">
    <property type="protein sequence ID" value="AATE010002-PA.1"/>
    <property type="gene ID" value="AATE010002"/>
</dbReference>
<proteinExistence type="predicted"/>